<proteinExistence type="predicted"/>
<sequence length="248" mass="26601">MCHSTDSRPPALDNPGEVAEEGLLELTSADGTAFSAFRAIPAEPNGITIVILPDIRGTHPYYQALANRFAQAGYTTAAIDYYGRTAGPGVRDDKFEWQPLLPQVKAEEVAADVRAAAAYLEQHNTGPVFTVGFCFGGGQSWRLSAGDLGVAGVIGFYGLPKLVDDVVDDISAPLLLLLAGEDVATSQEEFKEFAGKLDAAGKDYDLHVYEGAPHSFFDASYDEWQEACADAWERVVGFIQKHSAPVAV</sequence>
<evidence type="ECO:0000259" key="1">
    <source>
        <dbReference type="Pfam" id="PF01738"/>
    </source>
</evidence>
<organism evidence="2 3">
    <name type="scientific">Actinokineospora terrae</name>
    <dbReference type="NCBI Taxonomy" id="155974"/>
    <lineage>
        <taxon>Bacteria</taxon>
        <taxon>Bacillati</taxon>
        <taxon>Actinomycetota</taxon>
        <taxon>Actinomycetes</taxon>
        <taxon>Pseudonocardiales</taxon>
        <taxon>Pseudonocardiaceae</taxon>
        <taxon>Actinokineospora</taxon>
    </lineage>
</organism>
<gene>
    <name evidence="2" type="ORF">SAMN04487818_101694</name>
</gene>
<evidence type="ECO:0000313" key="3">
    <source>
        <dbReference type="Proteomes" id="UP000199051"/>
    </source>
</evidence>
<keyword evidence="3" id="KW-1185">Reference proteome</keyword>
<evidence type="ECO:0000313" key="2">
    <source>
        <dbReference type="EMBL" id="SER13426.1"/>
    </source>
</evidence>
<dbReference type="InterPro" id="IPR002925">
    <property type="entry name" value="Dienelactn_hydro"/>
</dbReference>
<dbReference type="PANTHER" id="PTHR46623">
    <property type="entry name" value="CARBOXYMETHYLENEBUTENOLIDASE-RELATED"/>
    <property type="match status" value="1"/>
</dbReference>
<protein>
    <submittedName>
        <fullName evidence="2">Carboxymethylenebutenolidase</fullName>
    </submittedName>
</protein>
<dbReference type="AlphaFoldDB" id="A0A1H9LPT3"/>
<dbReference type="RefSeq" id="WP_092774886.1">
    <property type="nucleotide sequence ID" value="NZ_FOGI01000001.1"/>
</dbReference>
<dbReference type="InterPro" id="IPR029058">
    <property type="entry name" value="AB_hydrolase_fold"/>
</dbReference>
<accession>A0A1H9LPT3</accession>
<dbReference type="STRING" id="155974.SAMN04487818_101694"/>
<dbReference type="GO" id="GO:0016787">
    <property type="term" value="F:hydrolase activity"/>
    <property type="evidence" value="ECO:0007669"/>
    <property type="project" value="InterPro"/>
</dbReference>
<dbReference type="SUPFAM" id="SSF53474">
    <property type="entry name" value="alpha/beta-Hydrolases"/>
    <property type="match status" value="1"/>
</dbReference>
<dbReference type="Gene3D" id="3.40.50.1820">
    <property type="entry name" value="alpha/beta hydrolase"/>
    <property type="match status" value="1"/>
</dbReference>
<name>A0A1H9LPT3_9PSEU</name>
<dbReference type="Pfam" id="PF01738">
    <property type="entry name" value="DLH"/>
    <property type="match status" value="1"/>
</dbReference>
<dbReference type="PANTHER" id="PTHR46623:SF6">
    <property type="entry name" value="ALPHA_BETA-HYDROLASES SUPERFAMILY PROTEIN"/>
    <property type="match status" value="1"/>
</dbReference>
<dbReference type="EMBL" id="FOGI01000001">
    <property type="protein sequence ID" value="SER13426.1"/>
    <property type="molecule type" value="Genomic_DNA"/>
</dbReference>
<dbReference type="InterPro" id="IPR051049">
    <property type="entry name" value="Dienelactone_hydrolase-like"/>
</dbReference>
<reference evidence="3" key="1">
    <citation type="submission" date="2016-10" db="EMBL/GenBank/DDBJ databases">
        <authorList>
            <person name="Varghese N."/>
            <person name="Submissions S."/>
        </authorList>
    </citation>
    <scope>NUCLEOTIDE SEQUENCE [LARGE SCALE GENOMIC DNA]</scope>
    <source>
        <strain evidence="3">DSM 44260</strain>
    </source>
</reference>
<dbReference type="Proteomes" id="UP000199051">
    <property type="component" value="Unassembled WGS sequence"/>
</dbReference>
<feature type="domain" description="Dienelactone hydrolase" evidence="1">
    <location>
        <begin position="34"/>
        <end position="242"/>
    </location>
</feature>